<dbReference type="InterPro" id="IPR050603">
    <property type="entry name" value="MYST_HAT"/>
</dbReference>
<evidence type="ECO:0000259" key="12">
    <source>
        <dbReference type="PROSITE" id="PS51726"/>
    </source>
</evidence>
<comment type="caution">
    <text evidence="13">The sequence shown here is derived from an EMBL/GenBank/DDBJ whole genome shotgun (WGS) entry which is preliminary data.</text>
</comment>
<evidence type="ECO:0000256" key="1">
    <source>
        <dbReference type="ARBA" id="ARBA00004123"/>
    </source>
</evidence>
<dbReference type="InterPro" id="IPR016197">
    <property type="entry name" value="Chromo-like_dom_sf"/>
</dbReference>
<reference evidence="13" key="1">
    <citation type="submission" date="2020-09" db="EMBL/GenBank/DDBJ databases">
        <title>Comparative genome analyses of four rice-infecting Rhizoctonia solani isolates reveal extensive enrichment of homogalacturonan modification genes.</title>
        <authorList>
            <person name="Lee D.-Y."/>
            <person name="Jeon J."/>
            <person name="Kim K.-T."/>
            <person name="Cheong K."/>
            <person name="Song H."/>
            <person name="Choi G."/>
            <person name="Ko J."/>
            <person name="Opiyo S.O."/>
            <person name="Zuo S."/>
            <person name="Madhav S."/>
            <person name="Lee Y.-H."/>
            <person name="Wang G.-L."/>
        </authorList>
    </citation>
    <scope>NUCLEOTIDE SEQUENCE</scope>
    <source>
        <strain evidence="13">AG1-IA B2</strain>
    </source>
</reference>
<keyword evidence="8" id="KW-0539">Nucleus</keyword>
<dbReference type="InterPro" id="IPR025995">
    <property type="entry name" value="Tudor-knot"/>
</dbReference>
<dbReference type="PANTHER" id="PTHR10615">
    <property type="entry name" value="HISTONE ACETYLTRANSFERASE"/>
    <property type="match status" value="1"/>
</dbReference>
<evidence type="ECO:0000256" key="7">
    <source>
        <dbReference type="ARBA" id="ARBA00023163"/>
    </source>
</evidence>
<feature type="compositionally biased region" description="Low complexity" evidence="11">
    <location>
        <begin position="208"/>
        <end position="220"/>
    </location>
</feature>
<keyword evidence="3" id="KW-0479">Metal-binding</keyword>
<evidence type="ECO:0000313" key="13">
    <source>
        <dbReference type="EMBL" id="KAF8752895.1"/>
    </source>
</evidence>
<dbReference type="GO" id="GO:0006355">
    <property type="term" value="P:regulation of DNA-templated transcription"/>
    <property type="evidence" value="ECO:0007669"/>
    <property type="project" value="InterPro"/>
</dbReference>
<comment type="subcellular location">
    <subcellularLocation>
        <location evidence="1">Nucleus</location>
    </subcellularLocation>
</comment>
<dbReference type="GO" id="GO:0046972">
    <property type="term" value="F:histone H4K16 acetyltransferase activity"/>
    <property type="evidence" value="ECO:0007669"/>
    <property type="project" value="TreeGrafter"/>
</dbReference>
<dbReference type="Pfam" id="PF01853">
    <property type="entry name" value="MOZ_SAS"/>
    <property type="match status" value="1"/>
</dbReference>
<gene>
    <name evidence="13" type="ORF">RHS01_07360</name>
</gene>
<feature type="compositionally biased region" description="Polar residues" evidence="11">
    <location>
        <begin position="646"/>
        <end position="657"/>
    </location>
</feature>
<dbReference type="PANTHER" id="PTHR10615:SF219">
    <property type="entry name" value="HISTONE ACETYLTRANSFERASE KAT5"/>
    <property type="match status" value="1"/>
</dbReference>
<sequence>MTKARYPTNTSPTGDQRIVLFCSSVALRATIIQQRGSEYYVHYEGHDKRLDEWVPTSSIWTTKLDLGRKKGIGYAETRSYLVAVPEILMSVLLNKTMGPSLAPSDGTPAPVPDDEVNSPATLSSALAPSLRTRDQTEAAQQHLTLTAQRNFDRVCFDQWSIKTWYYSPYPSFEDDTDTHTRPRATPEGPTTAAQGSAHPTAQSTADGTTPAANHTTAAAESAASSDSTLWVCDRCFKYMREANAWELHKKTCKILHPPGRKVYQRGAHTIWEVDGQAERPLQLGCLFEPPPLTPLRSQFGSSSRPYLHPHQSPYANDPLIAPVSHSYLPIVSLYGCDGSPFISRSAHPAINSFLCTLPANYPSFRMFICLPQLLTLFIDVKTLFFDTEHFMFYILTDADAHRDHFLAYFSQEKISYDDYNLACIVTLPPYQKRGYGMLLIEFSYELSRRAGKLGTPERPLSDLGLRSYVSFWISVLVRFFRTIAPLPVEDAHEDLGSAVDSGTNLDDALGNPTITEANSVTIPNSSTSTRPDHPPPQQHHLPPDSGFRRTGPSVEHGRIPRSHCAIVDAFGEISYHIRSESGDPSKSGVKHRTVRCGLEDIAHATHLRPDDIALALRESGLLTRRRSTQSNPAEPAGPGTEHSENNTHTIENISSGAQDPKRKNEAQIVITHEMVEKVAQERKVKPPYLDRAYVLL</sequence>
<feature type="compositionally biased region" description="Polar residues" evidence="11">
    <location>
        <begin position="512"/>
        <end position="529"/>
    </location>
</feature>
<feature type="active site" description="Proton donor/acceptor" evidence="10">
    <location>
        <position position="457"/>
    </location>
</feature>
<evidence type="ECO:0000256" key="9">
    <source>
        <dbReference type="ARBA" id="ARBA00023315"/>
    </source>
</evidence>
<dbReference type="AlphaFoldDB" id="A0A8H7ID34"/>
<dbReference type="Proteomes" id="UP000614334">
    <property type="component" value="Unassembled WGS sequence"/>
</dbReference>
<keyword evidence="6" id="KW-0805">Transcription regulation</keyword>
<feature type="compositionally biased region" description="Polar residues" evidence="11">
    <location>
        <begin position="191"/>
        <end position="207"/>
    </location>
</feature>
<keyword evidence="2" id="KW-0808">Transferase</keyword>
<dbReference type="EMBL" id="JACYCF010000014">
    <property type="protein sequence ID" value="KAF8752895.1"/>
    <property type="molecule type" value="Genomic_DNA"/>
</dbReference>
<dbReference type="SUPFAM" id="SSF54160">
    <property type="entry name" value="Chromo domain-like"/>
    <property type="match status" value="1"/>
</dbReference>
<evidence type="ECO:0000256" key="3">
    <source>
        <dbReference type="ARBA" id="ARBA00022723"/>
    </source>
</evidence>
<evidence type="ECO:0000256" key="4">
    <source>
        <dbReference type="ARBA" id="ARBA00022771"/>
    </source>
</evidence>
<evidence type="ECO:0000256" key="10">
    <source>
        <dbReference type="PIRSR" id="PIRSR602717-51"/>
    </source>
</evidence>
<evidence type="ECO:0000256" key="11">
    <source>
        <dbReference type="SAM" id="MobiDB-lite"/>
    </source>
</evidence>
<evidence type="ECO:0000256" key="8">
    <source>
        <dbReference type="ARBA" id="ARBA00023242"/>
    </source>
</evidence>
<dbReference type="Gene3D" id="3.30.60.60">
    <property type="entry name" value="N-acetyl transferase-like"/>
    <property type="match status" value="1"/>
</dbReference>
<evidence type="ECO:0000256" key="5">
    <source>
        <dbReference type="ARBA" id="ARBA00022833"/>
    </source>
</evidence>
<feature type="region of interest" description="Disordered" evidence="11">
    <location>
        <begin position="175"/>
        <end position="220"/>
    </location>
</feature>
<evidence type="ECO:0000256" key="2">
    <source>
        <dbReference type="ARBA" id="ARBA00022679"/>
    </source>
</evidence>
<organism evidence="13 14">
    <name type="scientific">Rhizoctonia solani</name>
    <dbReference type="NCBI Taxonomy" id="456999"/>
    <lineage>
        <taxon>Eukaryota</taxon>
        <taxon>Fungi</taxon>
        <taxon>Dikarya</taxon>
        <taxon>Basidiomycota</taxon>
        <taxon>Agaricomycotina</taxon>
        <taxon>Agaricomycetes</taxon>
        <taxon>Cantharellales</taxon>
        <taxon>Ceratobasidiaceae</taxon>
        <taxon>Rhizoctonia</taxon>
    </lineage>
</organism>
<keyword evidence="9" id="KW-0012">Acyltransferase</keyword>
<dbReference type="PROSITE" id="PS51726">
    <property type="entry name" value="MYST_HAT"/>
    <property type="match status" value="1"/>
</dbReference>
<dbReference type="GO" id="GO:0005634">
    <property type="term" value="C:nucleus"/>
    <property type="evidence" value="ECO:0007669"/>
    <property type="project" value="UniProtKB-SubCell"/>
</dbReference>
<name>A0A8H7ID34_9AGAM</name>
<keyword evidence="5" id="KW-0862">Zinc</keyword>
<dbReference type="Pfam" id="PF11717">
    <property type="entry name" value="Tudor-knot"/>
    <property type="match status" value="1"/>
</dbReference>
<feature type="domain" description="MYST-type HAT" evidence="12">
    <location>
        <begin position="146"/>
        <end position="638"/>
    </location>
</feature>
<accession>A0A8H7ID34</accession>
<dbReference type="GO" id="GO:0008270">
    <property type="term" value="F:zinc ion binding"/>
    <property type="evidence" value="ECO:0007669"/>
    <property type="project" value="UniProtKB-KW"/>
</dbReference>
<proteinExistence type="predicted"/>
<dbReference type="Gene3D" id="3.40.630.30">
    <property type="match status" value="1"/>
</dbReference>
<feature type="region of interest" description="Disordered" evidence="11">
    <location>
        <begin position="623"/>
        <end position="662"/>
    </location>
</feature>
<evidence type="ECO:0000256" key="6">
    <source>
        <dbReference type="ARBA" id="ARBA00023015"/>
    </source>
</evidence>
<protein>
    <submittedName>
        <fullName evidence="13">MOZ/SAS family</fullName>
    </submittedName>
</protein>
<dbReference type="InterPro" id="IPR002717">
    <property type="entry name" value="HAT_MYST-type"/>
</dbReference>
<feature type="region of interest" description="Disordered" evidence="11">
    <location>
        <begin position="503"/>
        <end position="560"/>
    </location>
</feature>
<dbReference type="GO" id="GO:0035267">
    <property type="term" value="C:NuA4 histone acetyltransferase complex"/>
    <property type="evidence" value="ECO:0007669"/>
    <property type="project" value="TreeGrafter"/>
</dbReference>
<dbReference type="Gene3D" id="2.30.30.140">
    <property type="match status" value="1"/>
</dbReference>
<dbReference type="InterPro" id="IPR016181">
    <property type="entry name" value="Acyl_CoA_acyltransferase"/>
</dbReference>
<keyword evidence="4" id="KW-0863">Zinc-finger</keyword>
<evidence type="ECO:0000313" key="14">
    <source>
        <dbReference type="Proteomes" id="UP000614334"/>
    </source>
</evidence>
<dbReference type="SUPFAM" id="SSF55729">
    <property type="entry name" value="Acyl-CoA N-acyltransferases (Nat)"/>
    <property type="match status" value="2"/>
</dbReference>
<keyword evidence="7" id="KW-0804">Transcription</keyword>